<dbReference type="AlphaFoldDB" id="A0AAE0JJM2"/>
<reference evidence="1" key="1">
    <citation type="journal article" date="2023" name="Mol. Phylogenet. Evol.">
        <title>Genome-scale phylogeny and comparative genomics of the fungal order Sordariales.</title>
        <authorList>
            <person name="Hensen N."/>
            <person name="Bonometti L."/>
            <person name="Westerberg I."/>
            <person name="Brannstrom I.O."/>
            <person name="Guillou S."/>
            <person name="Cros-Aarteil S."/>
            <person name="Calhoun S."/>
            <person name="Haridas S."/>
            <person name="Kuo A."/>
            <person name="Mondo S."/>
            <person name="Pangilinan J."/>
            <person name="Riley R."/>
            <person name="LaButti K."/>
            <person name="Andreopoulos B."/>
            <person name="Lipzen A."/>
            <person name="Chen C."/>
            <person name="Yan M."/>
            <person name="Daum C."/>
            <person name="Ng V."/>
            <person name="Clum A."/>
            <person name="Steindorff A."/>
            <person name="Ohm R.A."/>
            <person name="Martin F."/>
            <person name="Silar P."/>
            <person name="Natvig D.O."/>
            <person name="Lalanne C."/>
            <person name="Gautier V."/>
            <person name="Ament-Velasquez S.L."/>
            <person name="Kruys A."/>
            <person name="Hutchinson M.I."/>
            <person name="Powell A.J."/>
            <person name="Barry K."/>
            <person name="Miller A.N."/>
            <person name="Grigoriev I.V."/>
            <person name="Debuchy R."/>
            <person name="Gladieux P."/>
            <person name="Hiltunen Thoren M."/>
            <person name="Johannesson H."/>
        </authorList>
    </citation>
    <scope>NUCLEOTIDE SEQUENCE</scope>
    <source>
        <strain evidence="1">CBS 560.94</strain>
    </source>
</reference>
<evidence type="ECO:0000313" key="2">
    <source>
        <dbReference type="Proteomes" id="UP001278500"/>
    </source>
</evidence>
<evidence type="ECO:0000313" key="1">
    <source>
        <dbReference type="EMBL" id="KAK3350794.1"/>
    </source>
</evidence>
<comment type="caution">
    <text evidence="1">The sequence shown here is derived from an EMBL/GenBank/DDBJ whole genome shotgun (WGS) entry which is preliminary data.</text>
</comment>
<dbReference type="EMBL" id="JAUEPP010000002">
    <property type="protein sequence ID" value="KAK3350794.1"/>
    <property type="molecule type" value="Genomic_DNA"/>
</dbReference>
<dbReference type="GeneID" id="87868818"/>
<dbReference type="RefSeq" id="XP_062684089.1">
    <property type="nucleotide sequence ID" value="XM_062831664.1"/>
</dbReference>
<organism evidence="1 2">
    <name type="scientific">Neurospora tetraspora</name>
    <dbReference type="NCBI Taxonomy" id="94610"/>
    <lineage>
        <taxon>Eukaryota</taxon>
        <taxon>Fungi</taxon>
        <taxon>Dikarya</taxon>
        <taxon>Ascomycota</taxon>
        <taxon>Pezizomycotina</taxon>
        <taxon>Sordariomycetes</taxon>
        <taxon>Sordariomycetidae</taxon>
        <taxon>Sordariales</taxon>
        <taxon>Sordariaceae</taxon>
        <taxon>Neurospora</taxon>
    </lineage>
</organism>
<protein>
    <submittedName>
        <fullName evidence="1">Uncharacterized protein</fullName>
    </submittedName>
</protein>
<name>A0AAE0JJM2_9PEZI</name>
<dbReference type="Proteomes" id="UP001278500">
    <property type="component" value="Unassembled WGS sequence"/>
</dbReference>
<sequence>MAIIFQEQAYCCFEETVQTVAKADCLTSRHVRLQASYQRSCSFPFYAFPLPGGPATHRQATTSPTGLYTTSFTPSSNVSEWDIWSSGSTKHCNRPDSQAQAYPFDSRRQHSKLDFQRECPIWVGLSIAPFSPPLPFEPRDHCSITPFFFIALRRKALSYRLLLCARVMMPKLARHQLPNLICKRTRVSQNSVEIQVRHQKLLVSS</sequence>
<gene>
    <name evidence="1" type="ORF">B0H65DRAFT_99045</name>
</gene>
<accession>A0AAE0JJM2</accession>
<keyword evidence="2" id="KW-1185">Reference proteome</keyword>
<proteinExistence type="predicted"/>
<reference evidence="1" key="2">
    <citation type="submission" date="2023-06" db="EMBL/GenBank/DDBJ databases">
        <authorList>
            <consortium name="Lawrence Berkeley National Laboratory"/>
            <person name="Haridas S."/>
            <person name="Hensen N."/>
            <person name="Bonometti L."/>
            <person name="Westerberg I."/>
            <person name="Brannstrom I.O."/>
            <person name="Guillou S."/>
            <person name="Cros-Aarteil S."/>
            <person name="Calhoun S."/>
            <person name="Kuo A."/>
            <person name="Mondo S."/>
            <person name="Pangilinan J."/>
            <person name="Riley R."/>
            <person name="Labutti K."/>
            <person name="Andreopoulos B."/>
            <person name="Lipzen A."/>
            <person name="Chen C."/>
            <person name="Yanf M."/>
            <person name="Daum C."/>
            <person name="Ng V."/>
            <person name="Clum A."/>
            <person name="Steindorff A."/>
            <person name="Ohm R."/>
            <person name="Martin F."/>
            <person name="Silar P."/>
            <person name="Natvig D."/>
            <person name="Lalanne C."/>
            <person name="Gautier V."/>
            <person name="Ament-Velasquez S.L."/>
            <person name="Kruys A."/>
            <person name="Hutchinson M.I."/>
            <person name="Powell A.J."/>
            <person name="Barry K."/>
            <person name="Miller A.N."/>
            <person name="Grigoriev I.V."/>
            <person name="Debuchy R."/>
            <person name="Gladieux P."/>
            <person name="Thoren M.H."/>
            <person name="Johannesson H."/>
        </authorList>
    </citation>
    <scope>NUCLEOTIDE SEQUENCE</scope>
    <source>
        <strain evidence="1">CBS 560.94</strain>
    </source>
</reference>